<dbReference type="EMBL" id="JAIWYP010000005">
    <property type="protein sequence ID" value="KAH3821804.1"/>
    <property type="molecule type" value="Genomic_DNA"/>
</dbReference>
<gene>
    <name evidence="1" type="ORF">DPMN_074657</name>
    <name evidence="3" type="ORF">DPMN_123572</name>
    <name evidence="2" type="ORF">DPMN_146540</name>
</gene>
<dbReference type="Proteomes" id="UP000828390">
    <property type="component" value="Unassembled WGS sequence"/>
</dbReference>
<comment type="caution">
    <text evidence="1">The sequence shown here is derived from an EMBL/GenBank/DDBJ whole genome shotgun (WGS) entry which is preliminary data.</text>
</comment>
<evidence type="ECO:0000313" key="1">
    <source>
        <dbReference type="EMBL" id="KAH3699697.1"/>
    </source>
</evidence>
<dbReference type="AlphaFoldDB" id="A0A9D3YFF1"/>
<evidence type="ECO:0000313" key="3">
    <source>
        <dbReference type="EMBL" id="KAH3821804.1"/>
    </source>
</evidence>
<protein>
    <submittedName>
        <fullName evidence="1">Uncharacterized protein</fullName>
    </submittedName>
</protein>
<reference evidence="1" key="1">
    <citation type="journal article" date="2019" name="bioRxiv">
        <title>The Genome of the Zebra Mussel, Dreissena polymorpha: A Resource for Invasive Species Research.</title>
        <authorList>
            <person name="McCartney M.A."/>
            <person name="Auch B."/>
            <person name="Kono T."/>
            <person name="Mallez S."/>
            <person name="Zhang Y."/>
            <person name="Obille A."/>
            <person name="Becker A."/>
            <person name="Abrahante J.E."/>
            <person name="Garbe J."/>
            <person name="Badalamenti J.P."/>
            <person name="Herman A."/>
            <person name="Mangelson H."/>
            <person name="Liachko I."/>
            <person name="Sullivan S."/>
            <person name="Sone E.D."/>
            <person name="Koren S."/>
            <person name="Silverstein K.A.T."/>
            <person name="Beckman K.B."/>
            <person name="Gohl D.M."/>
        </authorList>
    </citation>
    <scope>NUCLEOTIDE SEQUENCE</scope>
    <source>
        <strain evidence="1">Duluth1</strain>
        <tissue evidence="1">Whole animal</tissue>
    </source>
</reference>
<proteinExistence type="predicted"/>
<dbReference type="EMBL" id="JAIWYP010000007">
    <property type="protein sequence ID" value="KAH3793038.1"/>
    <property type="molecule type" value="Genomic_DNA"/>
</dbReference>
<evidence type="ECO:0000313" key="2">
    <source>
        <dbReference type="EMBL" id="KAH3793038.1"/>
    </source>
</evidence>
<accession>A0A9D3YFF1</accession>
<name>A0A9D3YFF1_DREPO</name>
<sequence>MQRDAEKCRCFWYSLEVVSYYTKKEVQCTNSKFCVASRYTSLLDKVGISIYLNMNNGGYITKI</sequence>
<dbReference type="EMBL" id="JAIWYP010000015">
    <property type="protein sequence ID" value="KAH3699697.1"/>
    <property type="molecule type" value="Genomic_DNA"/>
</dbReference>
<reference evidence="1" key="2">
    <citation type="submission" date="2020-11" db="EMBL/GenBank/DDBJ databases">
        <authorList>
            <person name="McCartney M.A."/>
            <person name="Auch B."/>
            <person name="Kono T."/>
            <person name="Mallez S."/>
            <person name="Becker A."/>
            <person name="Gohl D.M."/>
            <person name="Silverstein K.A.T."/>
            <person name="Koren S."/>
            <person name="Bechman K.B."/>
            <person name="Herman A."/>
            <person name="Abrahante J.E."/>
            <person name="Garbe J."/>
        </authorList>
    </citation>
    <scope>NUCLEOTIDE SEQUENCE</scope>
    <source>
        <strain evidence="1">Duluth1</strain>
        <tissue evidence="1">Whole animal</tissue>
    </source>
</reference>
<evidence type="ECO:0000313" key="4">
    <source>
        <dbReference type="Proteomes" id="UP000828390"/>
    </source>
</evidence>
<keyword evidence="4" id="KW-1185">Reference proteome</keyword>
<organism evidence="1 4">
    <name type="scientific">Dreissena polymorpha</name>
    <name type="common">Zebra mussel</name>
    <name type="synonym">Mytilus polymorpha</name>
    <dbReference type="NCBI Taxonomy" id="45954"/>
    <lineage>
        <taxon>Eukaryota</taxon>
        <taxon>Metazoa</taxon>
        <taxon>Spiralia</taxon>
        <taxon>Lophotrochozoa</taxon>
        <taxon>Mollusca</taxon>
        <taxon>Bivalvia</taxon>
        <taxon>Autobranchia</taxon>
        <taxon>Heteroconchia</taxon>
        <taxon>Euheterodonta</taxon>
        <taxon>Imparidentia</taxon>
        <taxon>Neoheterodontei</taxon>
        <taxon>Myida</taxon>
        <taxon>Dreissenoidea</taxon>
        <taxon>Dreissenidae</taxon>
        <taxon>Dreissena</taxon>
    </lineage>
</organism>